<dbReference type="PANTHER" id="PTHR30489">
    <property type="entry name" value="LIPOPROTEIN-RELEASING SYSTEM TRANSMEMBRANE PROTEIN LOLE"/>
    <property type="match status" value="1"/>
</dbReference>
<comment type="similarity">
    <text evidence="2">Belongs to the ABC-4 integral membrane protein family. LolC/E subfamily.</text>
</comment>
<dbReference type="GO" id="GO:0044874">
    <property type="term" value="P:lipoprotein localization to outer membrane"/>
    <property type="evidence" value="ECO:0007669"/>
    <property type="project" value="TreeGrafter"/>
</dbReference>
<keyword evidence="6 7" id="KW-0472">Membrane</keyword>
<reference evidence="10" key="1">
    <citation type="journal article" date="2014" name="Int. J. Syst. Evol. Microbiol.">
        <title>Complete genome sequence of Corynebacterium casei LMG S-19264T (=DSM 44701T), isolated from a smear-ripened cheese.</title>
        <authorList>
            <consortium name="US DOE Joint Genome Institute (JGI-PGF)"/>
            <person name="Walter F."/>
            <person name="Albersmeier A."/>
            <person name="Kalinowski J."/>
            <person name="Ruckert C."/>
        </authorList>
    </citation>
    <scope>NUCLEOTIDE SEQUENCE</scope>
    <source>
        <strain evidence="10">NBRC 108769</strain>
    </source>
</reference>
<evidence type="ECO:0000256" key="1">
    <source>
        <dbReference type="ARBA" id="ARBA00004651"/>
    </source>
</evidence>
<feature type="transmembrane region" description="Helical" evidence="7">
    <location>
        <begin position="272"/>
        <end position="298"/>
    </location>
</feature>
<evidence type="ECO:0000313" key="11">
    <source>
        <dbReference type="Proteomes" id="UP001156666"/>
    </source>
</evidence>
<dbReference type="Pfam" id="PF12704">
    <property type="entry name" value="MacB_PCD"/>
    <property type="match status" value="1"/>
</dbReference>
<dbReference type="EMBL" id="BSOH01000007">
    <property type="protein sequence ID" value="GLR17108.1"/>
    <property type="molecule type" value="Genomic_DNA"/>
</dbReference>
<dbReference type="AlphaFoldDB" id="A0AA37SM10"/>
<protein>
    <submittedName>
        <fullName evidence="10">Membrane protein</fullName>
    </submittedName>
</protein>
<evidence type="ECO:0000313" key="10">
    <source>
        <dbReference type="EMBL" id="GLR17108.1"/>
    </source>
</evidence>
<feature type="transmembrane region" description="Helical" evidence="7">
    <location>
        <begin position="374"/>
        <end position="393"/>
    </location>
</feature>
<dbReference type="InterPro" id="IPR051447">
    <property type="entry name" value="Lipoprotein-release_system"/>
</dbReference>
<evidence type="ECO:0000256" key="6">
    <source>
        <dbReference type="ARBA" id="ARBA00023136"/>
    </source>
</evidence>
<dbReference type="Proteomes" id="UP001156666">
    <property type="component" value="Unassembled WGS sequence"/>
</dbReference>
<feature type="domain" description="MacB-like periplasmic core" evidence="9">
    <location>
        <begin position="25"/>
        <end position="157"/>
    </location>
</feature>
<evidence type="ECO:0000259" key="8">
    <source>
        <dbReference type="Pfam" id="PF02687"/>
    </source>
</evidence>
<dbReference type="InterPro" id="IPR025857">
    <property type="entry name" value="MacB_PCD"/>
</dbReference>
<proteinExistence type="inferred from homology"/>
<organism evidence="10 11">
    <name type="scientific">Portibacter lacus</name>
    <dbReference type="NCBI Taxonomy" id="1099794"/>
    <lineage>
        <taxon>Bacteria</taxon>
        <taxon>Pseudomonadati</taxon>
        <taxon>Bacteroidota</taxon>
        <taxon>Saprospiria</taxon>
        <taxon>Saprospirales</taxon>
        <taxon>Haliscomenobacteraceae</taxon>
        <taxon>Portibacter</taxon>
    </lineage>
</organism>
<comment type="caution">
    <text evidence="10">The sequence shown here is derived from an EMBL/GenBank/DDBJ whole genome shotgun (WGS) entry which is preliminary data.</text>
</comment>
<keyword evidence="11" id="KW-1185">Reference proteome</keyword>
<keyword evidence="3" id="KW-1003">Cell membrane</keyword>
<accession>A0AA37SM10</accession>
<evidence type="ECO:0000256" key="3">
    <source>
        <dbReference type="ARBA" id="ARBA00022475"/>
    </source>
</evidence>
<name>A0AA37SM10_9BACT</name>
<evidence type="ECO:0000256" key="5">
    <source>
        <dbReference type="ARBA" id="ARBA00022989"/>
    </source>
</evidence>
<evidence type="ECO:0000256" key="7">
    <source>
        <dbReference type="SAM" id="Phobius"/>
    </source>
</evidence>
<reference evidence="10" key="2">
    <citation type="submission" date="2023-01" db="EMBL/GenBank/DDBJ databases">
        <title>Draft genome sequence of Portibacter lacus strain NBRC 108769.</title>
        <authorList>
            <person name="Sun Q."/>
            <person name="Mori K."/>
        </authorList>
    </citation>
    <scope>NUCLEOTIDE SEQUENCE</scope>
    <source>
        <strain evidence="10">NBRC 108769</strain>
    </source>
</reference>
<dbReference type="InterPro" id="IPR003838">
    <property type="entry name" value="ABC3_permease_C"/>
</dbReference>
<sequence>MKLSLDIARRYLFGKKSTNAINIISWISVSGVAIGTAALILILSVFNGFEGLISGLFNSYNPDLIITPKTGKAFDDDPELYNQLMAIEGVELISKTIEEIVLFQYDDPQEVGIIKGVDQNFSKVTDIDSTLRRGAFVLESDDKSYGVAGVGIASKLGIDVDDGYTPIMVHIPRLKTSSPFAKNYNSLVMYPAATFSVQTEQDYENIITNLEFVQKLREEEGTIGAYEIKLDPLVKESNVRSEIDKLMSERFVIKNRFEQDEAFLKLMNIEKWVSYSLAGFAFILIAFNLVGCLWMIVLDKRKDISILRSMGFTSANIQWLFMLEGLLICAFGIIIGLSMSFIFYLLQINFGIISIPEGFIIDAYPIEMRLNDTIIVILTVLIIGFMASIPASIRAKSIKSFVREE</sequence>
<feature type="transmembrane region" description="Helical" evidence="7">
    <location>
        <begin position="319"/>
        <end position="346"/>
    </location>
</feature>
<feature type="transmembrane region" description="Helical" evidence="7">
    <location>
        <begin position="21"/>
        <end position="46"/>
    </location>
</feature>
<dbReference type="PANTHER" id="PTHR30489:SF0">
    <property type="entry name" value="LIPOPROTEIN-RELEASING SYSTEM TRANSMEMBRANE PROTEIN LOLE"/>
    <property type="match status" value="1"/>
</dbReference>
<evidence type="ECO:0000256" key="4">
    <source>
        <dbReference type="ARBA" id="ARBA00022692"/>
    </source>
</evidence>
<feature type="domain" description="ABC3 transporter permease C-terminal" evidence="8">
    <location>
        <begin position="276"/>
        <end position="397"/>
    </location>
</feature>
<keyword evidence="4 7" id="KW-0812">Transmembrane</keyword>
<gene>
    <name evidence="10" type="ORF">GCM10007940_17230</name>
</gene>
<keyword evidence="5 7" id="KW-1133">Transmembrane helix</keyword>
<dbReference type="GO" id="GO:0098797">
    <property type="term" value="C:plasma membrane protein complex"/>
    <property type="evidence" value="ECO:0007669"/>
    <property type="project" value="TreeGrafter"/>
</dbReference>
<evidence type="ECO:0000259" key="9">
    <source>
        <dbReference type="Pfam" id="PF12704"/>
    </source>
</evidence>
<dbReference type="RefSeq" id="WP_235290715.1">
    <property type="nucleotide sequence ID" value="NZ_BSOH01000007.1"/>
</dbReference>
<dbReference type="Pfam" id="PF02687">
    <property type="entry name" value="FtsX"/>
    <property type="match status" value="1"/>
</dbReference>
<comment type="subcellular location">
    <subcellularLocation>
        <location evidence="1">Cell membrane</location>
        <topology evidence="1">Multi-pass membrane protein</topology>
    </subcellularLocation>
</comment>
<evidence type="ECO:0000256" key="2">
    <source>
        <dbReference type="ARBA" id="ARBA00005236"/>
    </source>
</evidence>